<accession>A0A2T3YST1</accession>
<organism evidence="1 2">
    <name type="scientific">Trichoderma asperellum (strain ATCC 204424 / CBS 433.97 / NBRC 101777)</name>
    <dbReference type="NCBI Taxonomy" id="1042311"/>
    <lineage>
        <taxon>Eukaryota</taxon>
        <taxon>Fungi</taxon>
        <taxon>Dikarya</taxon>
        <taxon>Ascomycota</taxon>
        <taxon>Pezizomycotina</taxon>
        <taxon>Sordariomycetes</taxon>
        <taxon>Hypocreomycetidae</taxon>
        <taxon>Hypocreales</taxon>
        <taxon>Hypocreaceae</taxon>
        <taxon>Trichoderma</taxon>
    </lineage>
</organism>
<dbReference type="OrthoDB" id="4899474at2759"/>
<protein>
    <submittedName>
        <fullName evidence="1">Uncharacterized protein</fullName>
    </submittedName>
</protein>
<proteinExistence type="predicted"/>
<gene>
    <name evidence="1" type="ORF">M441DRAFT_450552</name>
</gene>
<sequence length="239" mass="27563">MMDMRKICRTRASSQMHKRVYIRSIERTLIPYGGLRKIFSEHAIPPLKLYLQDTDDRIPAPPSPWGSNHDPFQPVDTAFFQAVTVPWKSLFISQFIDYAQNRMLAGLPHPLIFTSPATEYEAWKMDKEYKDIKDAKKILQRSIQNMENRGSPTRCTCEIRQRALRLRSRGYGSGLREVISVDEVWPHEGWASLVFSPEASYDARMEIKMRNRSFLLGNDPTDRSGIVPRSRVARMSGGN</sequence>
<evidence type="ECO:0000313" key="2">
    <source>
        <dbReference type="Proteomes" id="UP000240493"/>
    </source>
</evidence>
<dbReference type="EMBL" id="KZ679274">
    <property type="protein sequence ID" value="PTB35625.1"/>
    <property type="molecule type" value="Genomic_DNA"/>
</dbReference>
<reference evidence="1 2" key="1">
    <citation type="submission" date="2016-07" db="EMBL/GenBank/DDBJ databases">
        <title>Multiple horizontal gene transfer events from other fungi enriched the ability of initially mycotrophic Trichoderma (Ascomycota) to feed on dead plant biomass.</title>
        <authorList>
            <consortium name="DOE Joint Genome Institute"/>
            <person name="Aerts A."/>
            <person name="Atanasova L."/>
            <person name="Chenthamara K."/>
            <person name="Zhang J."/>
            <person name="Grujic M."/>
            <person name="Henrissat B."/>
            <person name="Kuo A."/>
            <person name="Salamov A."/>
            <person name="Lipzen A."/>
            <person name="Labutti K."/>
            <person name="Barry K."/>
            <person name="Miao Y."/>
            <person name="Rahimi M.J."/>
            <person name="Shen Q."/>
            <person name="Grigoriev I.V."/>
            <person name="Kubicek C.P."/>
            <person name="Druzhinina I.S."/>
        </authorList>
    </citation>
    <scope>NUCLEOTIDE SEQUENCE [LARGE SCALE GENOMIC DNA]</scope>
    <source>
        <strain evidence="1 2">CBS 433.97</strain>
    </source>
</reference>
<keyword evidence="2" id="KW-1185">Reference proteome</keyword>
<dbReference type="Proteomes" id="UP000240493">
    <property type="component" value="Unassembled WGS sequence"/>
</dbReference>
<name>A0A2T3YST1_TRIA4</name>
<evidence type="ECO:0000313" key="1">
    <source>
        <dbReference type="EMBL" id="PTB35625.1"/>
    </source>
</evidence>
<dbReference type="AlphaFoldDB" id="A0A2T3YST1"/>